<accession>A0AAX2GWE8</accession>
<sequence length="39" mass="4796">MQQFEDDMMRIKKLEKLNIFAEYLTEIEKITTEFLVKID</sequence>
<name>A0AAX2GWE8_9FLAO</name>
<dbReference type="Proteomes" id="UP000215539">
    <property type="component" value="Chromosome 1"/>
</dbReference>
<dbReference type="EMBL" id="LT906449">
    <property type="protein sequence ID" value="SNV05862.1"/>
    <property type="molecule type" value="Genomic_DNA"/>
</dbReference>
<reference evidence="1 2" key="1">
    <citation type="submission" date="2017-06" db="EMBL/GenBank/DDBJ databases">
        <authorList>
            <consortium name="Pathogen Informatics"/>
        </authorList>
    </citation>
    <scope>NUCLEOTIDE SEQUENCE [LARGE SCALE GENOMIC DNA]</scope>
    <source>
        <strain evidence="1 2">NCTC12947</strain>
    </source>
</reference>
<organism evidence="1 2">
    <name type="scientific">Capnocytophaga haemolytica</name>
    <dbReference type="NCBI Taxonomy" id="45243"/>
    <lineage>
        <taxon>Bacteria</taxon>
        <taxon>Pseudomonadati</taxon>
        <taxon>Bacteroidota</taxon>
        <taxon>Flavobacteriia</taxon>
        <taxon>Flavobacteriales</taxon>
        <taxon>Flavobacteriaceae</taxon>
        <taxon>Capnocytophaga</taxon>
    </lineage>
</organism>
<evidence type="ECO:0000313" key="1">
    <source>
        <dbReference type="EMBL" id="SNV05862.1"/>
    </source>
</evidence>
<gene>
    <name evidence="1" type="ORF">SAMEA44541418_00644</name>
</gene>
<proteinExistence type="predicted"/>
<evidence type="ECO:0000313" key="2">
    <source>
        <dbReference type="Proteomes" id="UP000215539"/>
    </source>
</evidence>
<protein>
    <submittedName>
        <fullName evidence="1">Uncharacterized protein</fullName>
    </submittedName>
</protein>
<dbReference type="AlphaFoldDB" id="A0AAX2GWE8"/>